<organism evidence="2 3">
    <name type="scientific">Punica granatum</name>
    <name type="common">Pomegranate</name>
    <dbReference type="NCBI Taxonomy" id="22663"/>
    <lineage>
        <taxon>Eukaryota</taxon>
        <taxon>Viridiplantae</taxon>
        <taxon>Streptophyta</taxon>
        <taxon>Embryophyta</taxon>
        <taxon>Tracheophyta</taxon>
        <taxon>Spermatophyta</taxon>
        <taxon>Magnoliopsida</taxon>
        <taxon>eudicotyledons</taxon>
        <taxon>Gunneridae</taxon>
        <taxon>Pentapetalae</taxon>
        <taxon>rosids</taxon>
        <taxon>malvids</taxon>
        <taxon>Myrtales</taxon>
        <taxon>Lythraceae</taxon>
        <taxon>Punica</taxon>
    </lineage>
</organism>
<reference evidence="2 3" key="1">
    <citation type="submission" date="2017-11" db="EMBL/GenBank/DDBJ databases">
        <title>De-novo sequencing of pomegranate (Punica granatum L.) genome.</title>
        <authorList>
            <person name="Akparov Z."/>
            <person name="Amiraslanov A."/>
            <person name="Hajiyeva S."/>
            <person name="Abbasov M."/>
            <person name="Kaur K."/>
            <person name="Hamwieh A."/>
            <person name="Solovyev V."/>
            <person name="Salamov A."/>
            <person name="Braich B."/>
            <person name="Kosarev P."/>
            <person name="Mahmoud A."/>
            <person name="Hajiyev E."/>
            <person name="Babayeva S."/>
            <person name="Izzatullayeva V."/>
            <person name="Mammadov A."/>
            <person name="Mammadov A."/>
            <person name="Sharifova S."/>
            <person name="Ojaghi J."/>
            <person name="Eynullazada K."/>
            <person name="Bayramov B."/>
            <person name="Abdulazimova A."/>
            <person name="Shahmuradov I."/>
        </authorList>
    </citation>
    <scope>NUCLEOTIDE SEQUENCE [LARGE SCALE GENOMIC DNA]</scope>
    <source>
        <strain evidence="3">cv. AG2017</strain>
        <tissue evidence="2">Leaf</tissue>
    </source>
</reference>
<accession>A0A2I0I8X5</accession>
<dbReference type="EMBL" id="PGOL01003554">
    <property type="protein sequence ID" value="PKI40448.1"/>
    <property type="molecule type" value="Genomic_DNA"/>
</dbReference>
<protein>
    <submittedName>
        <fullName evidence="2">Uncharacterized protein</fullName>
    </submittedName>
</protein>
<dbReference type="Proteomes" id="UP000233551">
    <property type="component" value="Unassembled WGS sequence"/>
</dbReference>
<feature type="region of interest" description="Disordered" evidence="1">
    <location>
        <begin position="1"/>
        <end position="26"/>
    </location>
</feature>
<proteinExistence type="predicted"/>
<gene>
    <name evidence="2" type="ORF">CRG98_039161</name>
</gene>
<dbReference type="AlphaFoldDB" id="A0A2I0I8X5"/>
<sequence length="104" mass="11784">MHEEKSQGGGLVSRKTRFKVTGRGTREETAAANWGKWGRHACSGHGTVQGQARWTPKRLGSLVIFALSRVGWLPEYRVVFRWFWPVSALAWGGRVDENGLEFER</sequence>
<name>A0A2I0I8X5_PUNGR</name>
<evidence type="ECO:0000313" key="3">
    <source>
        <dbReference type="Proteomes" id="UP000233551"/>
    </source>
</evidence>
<feature type="non-terminal residue" evidence="2">
    <location>
        <position position="104"/>
    </location>
</feature>
<evidence type="ECO:0000313" key="2">
    <source>
        <dbReference type="EMBL" id="PKI40448.1"/>
    </source>
</evidence>
<comment type="caution">
    <text evidence="2">The sequence shown here is derived from an EMBL/GenBank/DDBJ whole genome shotgun (WGS) entry which is preliminary data.</text>
</comment>
<keyword evidence="3" id="KW-1185">Reference proteome</keyword>
<evidence type="ECO:0000256" key="1">
    <source>
        <dbReference type="SAM" id="MobiDB-lite"/>
    </source>
</evidence>